<feature type="domain" description="ABC transmembrane type-1" evidence="8">
    <location>
        <begin position="86"/>
        <end position="300"/>
    </location>
</feature>
<sequence>MAVHSPTAPAAGPRAAPTAVRRHHWAGPGMVLPFLLLYLLFMIGPVAYNLVVSLFNTSLVHSGLGPFVGLHNYGEALTSADFWHTLWHTVWFTVLTTVPLVALSLALALMAERVRRWRWLFRTVFFAPYVLPVSAVALVFTYVYADRIGLLQHLLSLVGITSPGWLSDPRWVLPSVAAATVWWTLGFTFVLYLAALQDIPADVLEAAAIDGAGPVRRLRHVVVPMLGRTTALVTVLQVIASLKVFDQVYLIAGSGGGPAGAARSSVEYVYDSGFTDMRVGYAATVSFLLFLVMLAVSAVWFAVSRRTDQGV</sequence>
<keyword evidence="2 7" id="KW-0813">Transport</keyword>
<dbReference type="AlphaFoldDB" id="A0AA90GZ49"/>
<dbReference type="InterPro" id="IPR000515">
    <property type="entry name" value="MetI-like"/>
</dbReference>
<comment type="subcellular location">
    <subcellularLocation>
        <location evidence="1 7">Cell membrane</location>
        <topology evidence="1 7">Multi-pass membrane protein</topology>
    </subcellularLocation>
</comment>
<evidence type="ECO:0000256" key="1">
    <source>
        <dbReference type="ARBA" id="ARBA00004651"/>
    </source>
</evidence>
<gene>
    <name evidence="9" type="ORF">POF50_007405</name>
</gene>
<dbReference type="SUPFAM" id="SSF161098">
    <property type="entry name" value="MetI-like"/>
    <property type="match status" value="1"/>
</dbReference>
<evidence type="ECO:0000256" key="6">
    <source>
        <dbReference type="ARBA" id="ARBA00023136"/>
    </source>
</evidence>
<keyword evidence="5 7" id="KW-1133">Transmembrane helix</keyword>
<dbReference type="GO" id="GO:0055085">
    <property type="term" value="P:transmembrane transport"/>
    <property type="evidence" value="ECO:0007669"/>
    <property type="project" value="InterPro"/>
</dbReference>
<protein>
    <submittedName>
        <fullName evidence="9">Sugar ABC transporter permease</fullName>
    </submittedName>
</protein>
<dbReference type="InterPro" id="IPR035906">
    <property type="entry name" value="MetI-like_sf"/>
</dbReference>
<comment type="caution">
    <text evidence="9">The sequence shown here is derived from an EMBL/GenBank/DDBJ whole genome shotgun (WGS) entry which is preliminary data.</text>
</comment>
<evidence type="ECO:0000256" key="3">
    <source>
        <dbReference type="ARBA" id="ARBA00022475"/>
    </source>
</evidence>
<feature type="transmembrane region" description="Helical" evidence="7">
    <location>
        <begin position="171"/>
        <end position="194"/>
    </location>
</feature>
<feature type="transmembrane region" description="Helical" evidence="7">
    <location>
        <begin position="90"/>
        <end position="111"/>
    </location>
</feature>
<evidence type="ECO:0000256" key="2">
    <source>
        <dbReference type="ARBA" id="ARBA00022448"/>
    </source>
</evidence>
<dbReference type="PANTHER" id="PTHR43227:SF8">
    <property type="entry name" value="DIACETYLCHITOBIOSE UPTAKE SYSTEM PERMEASE PROTEIN DASB"/>
    <property type="match status" value="1"/>
</dbReference>
<evidence type="ECO:0000313" key="9">
    <source>
        <dbReference type="EMBL" id="MDI5969171.1"/>
    </source>
</evidence>
<feature type="transmembrane region" description="Helical" evidence="7">
    <location>
        <begin position="225"/>
        <end position="245"/>
    </location>
</feature>
<organism evidence="9">
    <name type="scientific">Streptantibioticus silvisoli</name>
    <dbReference type="NCBI Taxonomy" id="2705255"/>
    <lineage>
        <taxon>Bacteria</taxon>
        <taxon>Bacillati</taxon>
        <taxon>Actinomycetota</taxon>
        <taxon>Actinomycetes</taxon>
        <taxon>Kitasatosporales</taxon>
        <taxon>Streptomycetaceae</taxon>
        <taxon>Streptantibioticus</taxon>
    </lineage>
</organism>
<dbReference type="GO" id="GO:0005886">
    <property type="term" value="C:plasma membrane"/>
    <property type="evidence" value="ECO:0007669"/>
    <property type="project" value="UniProtKB-SubCell"/>
</dbReference>
<feature type="transmembrane region" description="Helical" evidence="7">
    <location>
        <begin position="279"/>
        <end position="303"/>
    </location>
</feature>
<feature type="transmembrane region" description="Helical" evidence="7">
    <location>
        <begin position="31"/>
        <end position="51"/>
    </location>
</feature>
<keyword evidence="6 7" id="KW-0472">Membrane</keyword>
<dbReference type="RefSeq" id="WP_271318479.1">
    <property type="nucleotide sequence ID" value="NZ_JABXJJ020000008.1"/>
</dbReference>
<dbReference type="CDD" id="cd06261">
    <property type="entry name" value="TM_PBP2"/>
    <property type="match status" value="1"/>
</dbReference>
<proteinExistence type="inferred from homology"/>
<accession>A0AA90GZ49</accession>
<dbReference type="PANTHER" id="PTHR43227">
    <property type="entry name" value="BLL4140 PROTEIN"/>
    <property type="match status" value="1"/>
</dbReference>
<dbReference type="EMBL" id="JABXJJ020000008">
    <property type="protein sequence ID" value="MDI5969171.1"/>
    <property type="molecule type" value="Genomic_DNA"/>
</dbReference>
<name>A0AA90GZ49_9ACTN</name>
<comment type="similarity">
    <text evidence="7">Belongs to the binding-protein-dependent transport system permease family.</text>
</comment>
<keyword evidence="4 7" id="KW-0812">Transmembrane</keyword>
<feature type="transmembrane region" description="Helical" evidence="7">
    <location>
        <begin position="123"/>
        <end position="145"/>
    </location>
</feature>
<evidence type="ECO:0000256" key="5">
    <source>
        <dbReference type="ARBA" id="ARBA00022989"/>
    </source>
</evidence>
<dbReference type="InterPro" id="IPR050809">
    <property type="entry name" value="UgpAE/MalFG_permease"/>
</dbReference>
<evidence type="ECO:0000256" key="4">
    <source>
        <dbReference type="ARBA" id="ARBA00022692"/>
    </source>
</evidence>
<evidence type="ECO:0000256" key="7">
    <source>
        <dbReference type="RuleBase" id="RU363032"/>
    </source>
</evidence>
<dbReference type="Gene3D" id="1.10.3720.10">
    <property type="entry name" value="MetI-like"/>
    <property type="match status" value="1"/>
</dbReference>
<keyword evidence="3" id="KW-1003">Cell membrane</keyword>
<dbReference type="Pfam" id="PF00528">
    <property type="entry name" value="BPD_transp_1"/>
    <property type="match status" value="1"/>
</dbReference>
<evidence type="ECO:0000259" key="8">
    <source>
        <dbReference type="PROSITE" id="PS50928"/>
    </source>
</evidence>
<dbReference type="PROSITE" id="PS50928">
    <property type="entry name" value="ABC_TM1"/>
    <property type="match status" value="1"/>
</dbReference>
<reference evidence="9" key="1">
    <citation type="submission" date="2023-05" db="EMBL/GenBank/DDBJ databases">
        <title>Streptantibioticus silvisoli sp. nov., acidotolerant actinomycetes 1 from pine litter.</title>
        <authorList>
            <person name="Swiecimska M."/>
            <person name="Golinska P."/>
            <person name="Sangal V."/>
            <person name="Wachnowicz B."/>
            <person name="Goodfellow M."/>
        </authorList>
    </citation>
    <scope>NUCLEOTIDE SEQUENCE</scope>
    <source>
        <strain evidence="9">SL13</strain>
    </source>
</reference>